<dbReference type="GO" id="GO:0015920">
    <property type="term" value="P:lipopolysaccharide transport"/>
    <property type="evidence" value="ECO:0007669"/>
    <property type="project" value="TreeGrafter"/>
</dbReference>
<dbReference type="Pfam" id="PF03739">
    <property type="entry name" value="LptF_LptG"/>
    <property type="match status" value="1"/>
</dbReference>
<evidence type="ECO:0000256" key="2">
    <source>
        <dbReference type="ARBA" id="ARBA00022475"/>
    </source>
</evidence>
<feature type="transmembrane region" description="Helical" evidence="6">
    <location>
        <begin position="35"/>
        <end position="62"/>
    </location>
</feature>
<evidence type="ECO:0000256" key="3">
    <source>
        <dbReference type="ARBA" id="ARBA00022692"/>
    </source>
</evidence>
<dbReference type="OrthoDB" id="9780716at2"/>
<keyword evidence="4 6" id="KW-1133">Transmembrane helix</keyword>
<dbReference type="EMBL" id="CP000878">
    <property type="protein sequence ID" value="ABX08929.1"/>
    <property type="molecule type" value="Genomic_DNA"/>
</dbReference>
<dbReference type="HOGENOM" id="CLU_028799_3_1_3"/>
<gene>
    <name evidence="7" type="ordered locus">P9211_09981</name>
</gene>
<evidence type="ECO:0000256" key="5">
    <source>
        <dbReference type="ARBA" id="ARBA00023136"/>
    </source>
</evidence>
<evidence type="ECO:0000313" key="8">
    <source>
        <dbReference type="Proteomes" id="UP000000788"/>
    </source>
</evidence>
<dbReference type="Proteomes" id="UP000000788">
    <property type="component" value="Chromosome"/>
</dbReference>
<keyword evidence="5 6" id="KW-0472">Membrane</keyword>
<evidence type="ECO:0000256" key="1">
    <source>
        <dbReference type="ARBA" id="ARBA00004651"/>
    </source>
</evidence>
<feature type="transmembrane region" description="Helical" evidence="6">
    <location>
        <begin position="350"/>
        <end position="370"/>
    </location>
</feature>
<feature type="transmembrane region" description="Helical" evidence="6">
    <location>
        <begin position="376"/>
        <end position="397"/>
    </location>
</feature>
<proteinExistence type="predicted"/>
<feature type="transmembrane region" description="Helical" evidence="6">
    <location>
        <begin position="82"/>
        <end position="107"/>
    </location>
</feature>
<comment type="subcellular location">
    <subcellularLocation>
        <location evidence="1">Cell membrane</location>
        <topology evidence="1">Multi-pass membrane protein</topology>
    </subcellularLocation>
</comment>
<accession>A9BAR7</accession>
<feature type="transmembrane region" description="Helical" evidence="6">
    <location>
        <begin position="320"/>
        <end position="338"/>
    </location>
</feature>
<dbReference type="RefSeq" id="WP_012195550.1">
    <property type="nucleotide sequence ID" value="NC_009976.1"/>
</dbReference>
<name>A9BAR7_PROM4</name>
<dbReference type="GO" id="GO:0043190">
    <property type="term" value="C:ATP-binding cassette (ABC) transporter complex"/>
    <property type="evidence" value="ECO:0007669"/>
    <property type="project" value="TreeGrafter"/>
</dbReference>
<dbReference type="eggNOG" id="COG0795">
    <property type="taxonomic scope" value="Bacteria"/>
</dbReference>
<keyword evidence="2" id="KW-1003">Cell membrane</keyword>
<organism evidence="7 8">
    <name type="scientific">Prochlorococcus marinus (strain MIT 9211)</name>
    <dbReference type="NCBI Taxonomy" id="93059"/>
    <lineage>
        <taxon>Bacteria</taxon>
        <taxon>Bacillati</taxon>
        <taxon>Cyanobacteriota</taxon>
        <taxon>Cyanophyceae</taxon>
        <taxon>Synechococcales</taxon>
        <taxon>Prochlorococcaceae</taxon>
        <taxon>Prochlorococcus</taxon>
    </lineage>
</organism>
<reference evidence="7 8" key="1">
    <citation type="journal article" date="2007" name="PLoS Genet.">
        <title>Patterns and implications of gene gain and loss in the evolution of Prochlorococcus.</title>
        <authorList>
            <person name="Kettler G.C."/>
            <person name="Martiny A.C."/>
            <person name="Huang K."/>
            <person name="Zucker J."/>
            <person name="Coleman M.L."/>
            <person name="Rodrigue S."/>
            <person name="Chen F."/>
            <person name="Lapidus A."/>
            <person name="Ferriera S."/>
            <person name="Johnson J."/>
            <person name="Steglich C."/>
            <person name="Church G.M."/>
            <person name="Richardson P."/>
            <person name="Chisholm S.W."/>
        </authorList>
    </citation>
    <scope>NUCLEOTIDE SEQUENCE [LARGE SCALE GENOMIC DNA]</scope>
    <source>
        <strain evidence="8">MIT 9211</strain>
    </source>
</reference>
<evidence type="ECO:0000313" key="7">
    <source>
        <dbReference type="EMBL" id="ABX08929.1"/>
    </source>
</evidence>
<dbReference type="STRING" id="93059.P9211_09981"/>
<evidence type="ECO:0000256" key="4">
    <source>
        <dbReference type="ARBA" id="ARBA00022989"/>
    </source>
</evidence>
<dbReference type="InterPro" id="IPR005495">
    <property type="entry name" value="LptG/LptF_permease"/>
</dbReference>
<evidence type="ECO:0000256" key="6">
    <source>
        <dbReference type="SAM" id="Phobius"/>
    </source>
</evidence>
<keyword evidence="3 6" id="KW-0812">Transmembrane</keyword>
<dbReference type="AlphaFoldDB" id="A9BAR7"/>
<dbReference type="PANTHER" id="PTHR33529:SF6">
    <property type="entry name" value="YJGP_YJGQ FAMILY PERMEASE"/>
    <property type="match status" value="1"/>
</dbReference>
<keyword evidence="8" id="KW-1185">Reference proteome</keyword>
<dbReference type="KEGG" id="pmj:P9211_09981"/>
<protein>
    <submittedName>
        <fullName evidence="7">Predicted permease</fullName>
    </submittedName>
</protein>
<feature type="transmembrane region" description="Helical" evidence="6">
    <location>
        <begin position="128"/>
        <end position="146"/>
    </location>
</feature>
<sequence length="401" mass="44502">MSYFNKPISRINNYWPYLIKPFVKQWRKLPLLDRWLLGELIPPLLFAISAFTVVSLSVGVMFDLVRQIVESGLPFNIAIQVFLLRIPGFLVLSFPMAMLMATLLAYSRLSSNSELKALRSLGVSTKRMIAPAMALALLITSITFIFNNSIVPISNRNSEYILQNSLGKAISNQIGEDIIFSRKGRIDGLKDEKKRKSLTHLFYAGKIDKNKISKLTLLDFSKKGYTQMIVANKALWNESKGIWDFIDGMMLTLSPTGNTTTTKFQSYSYPLGTGPIKIGSIPKDANDMTVSEALKAEQLYLKSGNIKEARRMRVRIQEKFTLPMACIVFGLIGSTLGAKPSTTTSRSQGFGVSVFLILIYYVLSFSFSSLGVSGALTPFFAAWTPVFLSLAGGAFLLKKAS</sequence>
<dbReference type="PANTHER" id="PTHR33529">
    <property type="entry name" value="SLR0882 PROTEIN-RELATED"/>
    <property type="match status" value="1"/>
</dbReference>